<evidence type="ECO:0000313" key="9">
    <source>
        <dbReference type="EMBL" id="PSR27985.1"/>
    </source>
</evidence>
<keyword evidence="3" id="KW-1003">Cell membrane</keyword>
<keyword evidence="4 7" id="KW-0812">Transmembrane</keyword>
<dbReference type="SUPFAM" id="SSF103473">
    <property type="entry name" value="MFS general substrate transporter"/>
    <property type="match status" value="1"/>
</dbReference>
<evidence type="ECO:0000256" key="2">
    <source>
        <dbReference type="ARBA" id="ARBA00022448"/>
    </source>
</evidence>
<dbReference type="Gene3D" id="1.20.1250.20">
    <property type="entry name" value="MFS general substrate transporter like domains"/>
    <property type="match status" value="1"/>
</dbReference>
<dbReference type="Pfam" id="PF05977">
    <property type="entry name" value="MFS_3"/>
    <property type="match status" value="1"/>
</dbReference>
<feature type="transmembrane region" description="Helical" evidence="7">
    <location>
        <begin position="259"/>
        <end position="276"/>
    </location>
</feature>
<feature type="transmembrane region" description="Helical" evidence="7">
    <location>
        <begin position="12"/>
        <end position="39"/>
    </location>
</feature>
<name>A0A2T2X0H7_SULTH</name>
<feature type="transmembrane region" description="Helical" evidence="7">
    <location>
        <begin position="311"/>
        <end position="329"/>
    </location>
</feature>
<feature type="transmembrane region" description="Helical" evidence="7">
    <location>
        <begin position="45"/>
        <end position="67"/>
    </location>
</feature>
<feature type="domain" description="Major facilitator superfamily (MFS) profile" evidence="8">
    <location>
        <begin position="221"/>
        <end position="413"/>
    </location>
</feature>
<evidence type="ECO:0000256" key="4">
    <source>
        <dbReference type="ARBA" id="ARBA00022692"/>
    </source>
</evidence>
<dbReference type="InterPro" id="IPR010290">
    <property type="entry name" value="TM_effector"/>
</dbReference>
<dbReference type="AlphaFoldDB" id="A0A2T2X0H7"/>
<feature type="transmembrane region" description="Helical" evidence="7">
    <location>
        <begin position="372"/>
        <end position="395"/>
    </location>
</feature>
<dbReference type="Proteomes" id="UP000242705">
    <property type="component" value="Unassembled WGS sequence"/>
</dbReference>
<evidence type="ECO:0000259" key="8">
    <source>
        <dbReference type="PROSITE" id="PS50850"/>
    </source>
</evidence>
<sequence length="413" mass="44165">MNAYRRLITNRLFVIYWGGATLVQLALQFVTIALAWFVLEITGSAVRVAVILAVIPVAHMATSSWIGHLMDRLPRRSLMILDNASQMLLYASVPVMTWMHVLTFPLLCAVVAMAAALSPLSMIGRGVLLPHLVSGDELVSANGLSQLRSSLVYLLGPVLGGLLVAFLGAPETLLVTAGCYGAYVGSLWAIPAEKYQAVADNQPLDPTMQTTPWHFLRQSTMLLIMSVVTLFFNLTYGPLEPALPVLVSRVFHAGASTLGWIWSSFAMGTVLGTLVWERLRPQWSLRVFIIGVIVGWGLFSGAVGLTTHPDQAMALMFCGGITYAPYNIVAATCQQRLIPDFMRGTVLGTIQSVTSAGLPMGQLLGGLVVSAVGARAAIVLGGTATVLLGGALMAVRIPWARLSTGCRSLRSTS</sequence>
<evidence type="ECO:0000256" key="7">
    <source>
        <dbReference type="SAM" id="Phobius"/>
    </source>
</evidence>
<feature type="transmembrane region" description="Helical" evidence="7">
    <location>
        <begin position="221"/>
        <end position="239"/>
    </location>
</feature>
<reference evidence="9 10" key="1">
    <citation type="journal article" date="2014" name="BMC Genomics">
        <title>Comparison of environmental and isolate Sulfobacillus genomes reveals diverse carbon, sulfur, nitrogen, and hydrogen metabolisms.</title>
        <authorList>
            <person name="Justice N.B."/>
            <person name="Norman A."/>
            <person name="Brown C.T."/>
            <person name="Singh A."/>
            <person name="Thomas B.C."/>
            <person name="Banfield J.F."/>
        </authorList>
    </citation>
    <scope>NUCLEOTIDE SEQUENCE [LARGE SCALE GENOMIC DNA]</scope>
    <source>
        <strain evidence="9">AMDSBA5</strain>
    </source>
</reference>
<gene>
    <name evidence="9" type="ORF">C7B47_06845</name>
</gene>
<keyword evidence="6 7" id="KW-0472">Membrane</keyword>
<feature type="transmembrane region" description="Helical" evidence="7">
    <location>
        <begin position="283"/>
        <end position="305"/>
    </location>
</feature>
<dbReference type="PROSITE" id="PS50850">
    <property type="entry name" value="MFS"/>
    <property type="match status" value="1"/>
</dbReference>
<evidence type="ECO:0000256" key="1">
    <source>
        <dbReference type="ARBA" id="ARBA00004651"/>
    </source>
</evidence>
<comment type="caution">
    <text evidence="9">The sequence shown here is derived from an EMBL/GenBank/DDBJ whole genome shotgun (WGS) entry which is preliminary data.</text>
</comment>
<evidence type="ECO:0000256" key="6">
    <source>
        <dbReference type="ARBA" id="ARBA00023136"/>
    </source>
</evidence>
<keyword evidence="5 7" id="KW-1133">Transmembrane helix</keyword>
<feature type="transmembrane region" description="Helical" evidence="7">
    <location>
        <begin position="88"/>
        <end position="117"/>
    </location>
</feature>
<dbReference type="PANTHER" id="PTHR23513:SF9">
    <property type="entry name" value="ENTEROBACTIN EXPORTER ENTS"/>
    <property type="match status" value="1"/>
</dbReference>
<dbReference type="GO" id="GO:0022857">
    <property type="term" value="F:transmembrane transporter activity"/>
    <property type="evidence" value="ECO:0007669"/>
    <property type="project" value="InterPro"/>
</dbReference>
<dbReference type="GO" id="GO:0005886">
    <property type="term" value="C:plasma membrane"/>
    <property type="evidence" value="ECO:0007669"/>
    <property type="project" value="UniProtKB-SubCell"/>
</dbReference>
<dbReference type="InterPro" id="IPR020846">
    <property type="entry name" value="MFS_dom"/>
</dbReference>
<accession>A0A2T2X0H7</accession>
<protein>
    <recommendedName>
        <fullName evidence="8">Major facilitator superfamily (MFS) profile domain-containing protein</fullName>
    </recommendedName>
</protein>
<dbReference type="EMBL" id="PXYX01000009">
    <property type="protein sequence ID" value="PSR27985.1"/>
    <property type="molecule type" value="Genomic_DNA"/>
</dbReference>
<feature type="transmembrane region" description="Helical" evidence="7">
    <location>
        <begin position="151"/>
        <end position="169"/>
    </location>
</feature>
<evidence type="ECO:0000256" key="5">
    <source>
        <dbReference type="ARBA" id="ARBA00022989"/>
    </source>
</evidence>
<keyword evidence="2" id="KW-0813">Transport</keyword>
<dbReference type="InterPro" id="IPR036259">
    <property type="entry name" value="MFS_trans_sf"/>
</dbReference>
<proteinExistence type="predicted"/>
<dbReference type="PANTHER" id="PTHR23513">
    <property type="entry name" value="INTEGRAL MEMBRANE EFFLUX PROTEIN-RELATED"/>
    <property type="match status" value="1"/>
</dbReference>
<dbReference type="CDD" id="cd06173">
    <property type="entry name" value="MFS_MefA_like"/>
    <property type="match status" value="1"/>
</dbReference>
<organism evidence="9 10">
    <name type="scientific">Sulfobacillus thermosulfidooxidans</name>
    <dbReference type="NCBI Taxonomy" id="28034"/>
    <lineage>
        <taxon>Bacteria</taxon>
        <taxon>Bacillati</taxon>
        <taxon>Bacillota</taxon>
        <taxon>Clostridia</taxon>
        <taxon>Eubacteriales</taxon>
        <taxon>Clostridiales Family XVII. Incertae Sedis</taxon>
        <taxon>Sulfobacillus</taxon>
    </lineage>
</organism>
<comment type="subcellular location">
    <subcellularLocation>
        <location evidence="1">Cell membrane</location>
        <topology evidence="1">Multi-pass membrane protein</topology>
    </subcellularLocation>
</comment>
<evidence type="ECO:0000313" key="10">
    <source>
        <dbReference type="Proteomes" id="UP000242705"/>
    </source>
</evidence>
<evidence type="ECO:0000256" key="3">
    <source>
        <dbReference type="ARBA" id="ARBA00022475"/>
    </source>
</evidence>